<evidence type="ECO:0000256" key="3">
    <source>
        <dbReference type="PROSITE-ProRule" id="PRU00333"/>
    </source>
</evidence>
<dbReference type="Gene3D" id="3.20.20.330">
    <property type="entry name" value="Homocysteine-binding-like domain"/>
    <property type="match status" value="1"/>
</dbReference>
<dbReference type="PANTHER" id="PTHR11103">
    <property type="entry name" value="SLR1189 PROTEIN"/>
    <property type="match status" value="1"/>
</dbReference>
<dbReference type="OrthoDB" id="9803687at2"/>
<keyword evidence="3" id="KW-0479">Metal-binding</keyword>
<dbReference type="GO" id="GO:0032259">
    <property type="term" value="P:methylation"/>
    <property type="evidence" value="ECO:0007669"/>
    <property type="project" value="UniProtKB-KW"/>
</dbReference>
<keyword evidence="6" id="KW-1185">Reference proteome</keyword>
<keyword evidence="2 3" id="KW-0808">Transferase</keyword>
<comment type="caution">
    <text evidence="5">The sequence shown here is derived from an EMBL/GenBank/DDBJ whole genome shotgun (WGS) entry which is preliminary data.</text>
</comment>
<keyword evidence="3" id="KW-0862">Zinc</keyword>
<sequence>MTKYRKHLPQLDGGIFLTDSGMETTLIFHEKIALPCFAAFDLLKDQRGLDLLHHYYARHATIAKESGTGFILDSATWRANPDWAEKLGYSPRELDVANARAINMLFDLRAAYETAASPMVISGCVGPRGDGYDPKALMSPREAMVYHARQIGIFATAGVDLVTAYTLNNTNEAIGVTRAAREAGLPVAISFTLETDGRLSTGEALRDAIHFVDHATDVGPAYYMINCAHPAHFEQALDDGAWMTRLRGIRANASRRSHAELDEAMDLDDGDPAELGCQYRDLRARFPWINVLGGCCGTDHRHIEHICRSCGQTA</sequence>
<dbReference type="AlphaFoldDB" id="A0A512E3A3"/>
<organism evidence="5 6">
    <name type="scientific">Skermanella aerolata</name>
    <dbReference type="NCBI Taxonomy" id="393310"/>
    <lineage>
        <taxon>Bacteria</taxon>
        <taxon>Pseudomonadati</taxon>
        <taxon>Pseudomonadota</taxon>
        <taxon>Alphaproteobacteria</taxon>
        <taxon>Rhodospirillales</taxon>
        <taxon>Azospirillaceae</taxon>
        <taxon>Skermanella</taxon>
    </lineage>
</organism>
<dbReference type="GO" id="GO:0046872">
    <property type="term" value="F:metal ion binding"/>
    <property type="evidence" value="ECO:0007669"/>
    <property type="project" value="UniProtKB-KW"/>
</dbReference>
<evidence type="ECO:0000256" key="2">
    <source>
        <dbReference type="ARBA" id="ARBA00022679"/>
    </source>
</evidence>
<name>A0A512E3A3_9PROT</name>
<feature type="binding site" evidence="3">
    <location>
        <position position="227"/>
    </location>
    <ligand>
        <name>Zn(2+)</name>
        <dbReference type="ChEBI" id="CHEBI:29105"/>
    </ligand>
</feature>
<accession>A0A512E3A3</accession>
<gene>
    <name evidence="5" type="ORF">SAE02_73150</name>
</gene>
<dbReference type="SUPFAM" id="SSF82282">
    <property type="entry name" value="Homocysteine S-methyltransferase"/>
    <property type="match status" value="1"/>
</dbReference>
<dbReference type="PANTHER" id="PTHR11103:SF18">
    <property type="entry name" value="SLR1189 PROTEIN"/>
    <property type="match status" value="1"/>
</dbReference>
<evidence type="ECO:0000313" key="6">
    <source>
        <dbReference type="Proteomes" id="UP000321523"/>
    </source>
</evidence>
<keyword evidence="1 3" id="KW-0489">Methyltransferase</keyword>
<proteinExistence type="predicted"/>
<dbReference type="Pfam" id="PF02574">
    <property type="entry name" value="S-methyl_trans"/>
    <property type="match status" value="1"/>
</dbReference>
<evidence type="ECO:0000259" key="4">
    <source>
        <dbReference type="PROSITE" id="PS50970"/>
    </source>
</evidence>
<dbReference type="PROSITE" id="PS50970">
    <property type="entry name" value="HCY"/>
    <property type="match status" value="1"/>
</dbReference>
<reference evidence="5 6" key="1">
    <citation type="submission" date="2019-07" db="EMBL/GenBank/DDBJ databases">
        <title>Whole genome shotgun sequence of Skermanella aerolata NBRC 106429.</title>
        <authorList>
            <person name="Hosoyama A."/>
            <person name="Uohara A."/>
            <person name="Ohji S."/>
            <person name="Ichikawa N."/>
        </authorList>
    </citation>
    <scope>NUCLEOTIDE SEQUENCE [LARGE SCALE GENOMIC DNA]</scope>
    <source>
        <strain evidence="5 6">NBRC 106429</strain>
    </source>
</reference>
<dbReference type="GO" id="GO:0008168">
    <property type="term" value="F:methyltransferase activity"/>
    <property type="evidence" value="ECO:0007669"/>
    <property type="project" value="UniProtKB-UniRule"/>
</dbReference>
<dbReference type="InterPro" id="IPR003726">
    <property type="entry name" value="HCY_dom"/>
</dbReference>
<feature type="binding site" evidence="3">
    <location>
        <position position="295"/>
    </location>
    <ligand>
        <name>Zn(2+)</name>
        <dbReference type="ChEBI" id="CHEBI:29105"/>
    </ligand>
</feature>
<comment type="cofactor">
    <cofactor evidence="3">
        <name>Zn(2+)</name>
        <dbReference type="ChEBI" id="CHEBI:29105"/>
    </cofactor>
</comment>
<dbReference type="InterPro" id="IPR036589">
    <property type="entry name" value="HCY_dom_sf"/>
</dbReference>
<evidence type="ECO:0000313" key="5">
    <source>
        <dbReference type="EMBL" id="GEO43167.1"/>
    </source>
</evidence>
<feature type="binding site" evidence="3">
    <location>
        <position position="296"/>
    </location>
    <ligand>
        <name>Zn(2+)</name>
        <dbReference type="ChEBI" id="CHEBI:29105"/>
    </ligand>
</feature>
<feature type="domain" description="Hcy-binding" evidence="4">
    <location>
        <begin position="4"/>
        <end position="310"/>
    </location>
</feature>
<dbReference type="EMBL" id="BJYZ01000065">
    <property type="protein sequence ID" value="GEO43167.1"/>
    <property type="molecule type" value="Genomic_DNA"/>
</dbReference>
<dbReference type="RefSeq" id="WP_044437038.1">
    <property type="nucleotide sequence ID" value="NZ_BJYZ01000065.1"/>
</dbReference>
<dbReference type="Proteomes" id="UP000321523">
    <property type="component" value="Unassembled WGS sequence"/>
</dbReference>
<protein>
    <submittedName>
        <fullName evidence="5">Homocysteine S-methyltransferase</fullName>
    </submittedName>
</protein>
<evidence type="ECO:0000256" key="1">
    <source>
        <dbReference type="ARBA" id="ARBA00022603"/>
    </source>
</evidence>